<comment type="caution">
    <text evidence="1">The sequence shown here is derived from an EMBL/GenBank/DDBJ whole genome shotgun (WGS) entry which is preliminary data.</text>
</comment>
<dbReference type="Proteomes" id="UP000074310">
    <property type="component" value="Unassembled WGS sequence"/>
</dbReference>
<dbReference type="AlphaFoldDB" id="A0A147I283"/>
<sequence length="148" mass="16100">MELIFTKRGGKYDDLILRRAGAADETIACPKQGIIPHDMVHYAVESMLVPQSGFLSLVRDGQSADYATRGGDGEEAIERLVEAFQAELWGGRVPALDLIATYEHACAARGHTASPVTTEAVEAIRARLDDLTTRWSAVAVNEALTVRF</sequence>
<dbReference type="PATRIC" id="fig|869719.3.peg.1846"/>
<accession>A0A147I283</accession>
<protein>
    <submittedName>
        <fullName evidence="1">Uncharacterized protein</fullName>
    </submittedName>
</protein>
<keyword evidence="2" id="KW-1185">Reference proteome</keyword>
<evidence type="ECO:0000313" key="1">
    <source>
        <dbReference type="EMBL" id="KTT71750.1"/>
    </source>
</evidence>
<gene>
    <name evidence="1" type="ORF">NS334_09915</name>
</gene>
<reference evidence="1 2" key="1">
    <citation type="journal article" date="2016" name="Front. Microbiol.">
        <title>Genomic Resource of Rice Seed Associated Bacteria.</title>
        <authorList>
            <person name="Midha S."/>
            <person name="Bansal K."/>
            <person name="Sharma S."/>
            <person name="Kumar N."/>
            <person name="Patil P.P."/>
            <person name="Chaudhry V."/>
            <person name="Patil P.B."/>
        </authorList>
    </citation>
    <scope>NUCLEOTIDE SEQUENCE [LARGE SCALE GENOMIC DNA]</scope>
    <source>
        <strain evidence="1 2">NS334</strain>
    </source>
</reference>
<dbReference type="RefSeq" id="WP_058755812.1">
    <property type="nucleotide sequence ID" value="NZ_LDTB01000035.1"/>
</dbReference>
<organism evidence="1 2">
    <name type="scientific">Sphingomonas endophytica</name>
    <dbReference type="NCBI Taxonomy" id="869719"/>
    <lineage>
        <taxon>Bacteria</taxon>
        <taxon>Pseudomonadati</taxon>
        <taxon>Pseudomonadota</taxon>
        <taxon>Alphaproteobacteria</taxon>
        <taxon>Sphingomonadales</taxon>
        <taxon>Sphingomonadaceae</taxon>
        <taxon>Sphingomonas</taxon>
    </lineage>
</organism>
<proteinExistence type="predicted"/>
<evidence type="ECO:0000313" key="2">
    <source>
        <dbReference type="Proteomes" id="UP000074310"/>
    </source>
</evidence>
<name>A0A147I283_9SPHN</name>
<dbReference type="OrthoDB" id="583519at2"/>
<dbReference type="EMBL" id="LDTB01000035">
    <property type="protein sequence ID" value="KTT71750.1"/>
    <property type="molecule type" value="Genomic_DNA"/>
</dbReference>